<dbReference type="EMBL" id="BGPR01023117">
    <property type="protein sequence ID" value="GBN90042.1"/>
    <property type="molecule type" value="Genomic_DNA"/>
</dbReference>
<proteinExistence type="predicted"/>
<gene>
    <name evidence="1" type="ORF">AVEN_136777_1</name>
</gene>
<evidence type="ECO:0000313" key="2">
    <source>
        <dbReference type="Proteomes" id="UP000499080"/>
    </source>
</evidence>
<reference evidence="1 2" key="1">
    <citation type="journal article" date="2019" name="Sci. Rep.">
        <title>Orb-weaving spider Araneus ventricosus genome elucidates the spidroin gene catalogue.</title>
        <authorList>
            <person name="Kono N."/>
            <person name="Nakamura H."/>
            <person name="Ohtoshi R."/>
            <person name="Moran D.A.P."/>
            <person name="Shinohara A."/>
            <person name="Yoshida Y."/>
            <person name="Fujiwara M."/>
            <person name="Mori M."/>
            <person name="Tomita M."/>
            <person name="Arakawa K."/>
        </authorList>
    </citation>
    <scope>NUCLEOTIDE SEQUENCE [LARGE SCALE GENOMIC DNA]</scope>
</reference>
<sequence length="113" mass="13217">MEEPVTSSDEEQESDDAGIFCNDLYSNSKDREGWIQCNRCRGQNMLASPFWTTLPYYETIKHVQRKENDSVEENLKMKTTCTSRELRIRKQSKNCRLPKNIPSIAVLCQHIMK</sequence>
<keyword evidence="2" id="KW-1185">Reference proteome</keyword>
<dbReference type="AlphaFoldDB" id="A0A4Y2SNX8"/>
<name>A0A4Y2SNX8_ARAVE</name>
<evidence type="ECO:0000313" key="1">
    <source>
        <dbReference type="EMBL" id="GBN90042.1"/>
    </source>
</evidence>
<protein>
    <submittedName>
        <fullName evidence="1">Uncharacterized protein</fullName>
    </submittedName>
</protein>
<accession>A0A4Y2SNX8</accession>
<organism evidence="1 2">
    <name type="scientific">Araneus ventricosus</name>
    <name type="common">Orbweaver spider</name>
    <name type="synonym">Epeira ventricosa</name>
    <dbReference type="NCBI Taxonomy" id="182803"/>
    <lineage>
        <taxon>Eukaryota</taxon>
        <taxon>Metazoa</taxon>
        <taxon>Ecdysozoa</taxon>
        <taxon>Arthropoda</taxon>
        <taxon>Chelicerata</taxon>
        <taxon>Arachnida</taxon>
        <taxon>Araneae</taxon>
        <taxon>Araneomorphae</taxon>
        <taxon>Entelegynae</taxon>
        <taxon>Araneoidea</taxon>
        <taxon>Araneidae</taxon>
        <taxon>Araneus</taxon>
    </lineage>
</organism>
<dbReference type="Proteomes" id="UP000499080">
    <property type="component" value="Unassembled WGS sequence"/>
</dbReference>
<comment type="caution">
    <text evidence="1">The sequence shown here is derived from an EMBL/GenBank/DDBJ whole genome shotgun (WGS) entry which is preliminary data.</text>
</comment>